<keyword evidence="9 12" id="KW-1133">Transmembrane helix</keyword>
<evidence type="ECO:0000256" key="5">
    <source>
        <dbReference type="ARBA" id="ARBA00022692"/>
    </source>
</evidence>
<reference evidence="14 15" key="1">
    <citation type="submission" date="2019-08" db="EMBL/GenBank/DDBJ databases">
        <title>Deep-cultivation of Planctomycetes and their phenomic and genomic characterization uncovers novel biology.</title>
        <authorList>
            <person name="Wiegand S."/>
            <person name="Jogler M."/>
            <person name="Boedeker C."/>
            <person name="Pinto D."/>
            <person name="Vollmers J."/>
            <person name="Rivas-Marin E."/>
            <person name="Kohn T."/>
            <person name="Peeters S.H."/>
            <person name="Heuer A."/>
            <person name="Rast P."/>
            <person name="Oberbeckmann S."/>
            <person name="Bunk B."/>
            <person name="Jeske O."/>
            <person name="Meyerdierks A."/>
            <person name="Storesund J.E."/>
            <person name="Kallscheuer N."/>
            <person name="Luecker S."/>
            <person name="Lage O.M."/>
            <person name="Pohl T."/>
            <person name="Merkel B.J."/>
            <person name="Hornburger P."/>
            <person name="Mueller R.-W."/>
            <person name="Bruemmer F."/>
            <person name="Labrenz M."/>
            <person name="Spormann A.M."/>
            <person name="Op den Camp H."/>
            <person name="Overmann J."/>
            <person name="Amann R."/>
            <person name="Jetten M.S.M."/>
            <person name="Mascher T."/>
            <person name="Medema M.H."/>
            <person name="Devos D.P."/>
            <person name="Kaster A.-K."/>
            <person name="Ovreas L."/>
            <person name="Rohde M."/>
            <person name="Galperin M.Y."/>
            <person name="Jogler C."/>
        </authorList>
    </citation>
    <scope>NUCLEOTIDE SEQUENCE [LARGE SCALE GENOMIC DNA]</scope>
    <source>
        <strain evidence="14 15">DSM 8797</strain>
    </source>
</reference>
<protein>
    <submittedName>
        <fullName evidence="14">Heat shock protein HtpX</fullName>
    </submittedName>
</protein>
<evidence type="ECO:0000259" key="13">
    <source>
        <dbReference type="Pfam" id="PF01435"/>
    </source>
</evidence>
<dbReference type="CDD" id="cd07328">
    <property type="entry name" value="M48_Ste24p_like"/>
    <property type="match status" value="1"/>
</dbReference>
<name>A0ABX5YW20_9PLAN</name>
<keyword evidence="15" id="KW-1185">Reference proteome</keyword>
<dbReference type="Gene3D" id="3.30.2010.10">
    <property type="entry name" value="Metalloproteases ('zincins'), catalytic domain"/>
    <property type="match status" value="1"/>
</dbReference>
<feature type="transmembrane region" description="Helical" evidence="12">
    <location>
        <begin position="107"/>
        <end position="129"/>
    </location>
</feature>
<dbReference type="GeneID" id="98650100"/>
<dbReference type="EMBL" id="CP042910">
    <property type="protein sequence ID" value="QEG19770.1"/>
    <property type="molecule type" value="Genomic_DNA"/>
</dbReference>
<organism evidence="14 15">
    <name type="scientific">Gimesia maris</name>
    <dbReference type="NCBI Taxonomy" id="122"/>
    <lineage>
        <taxon>Bacteria</taxon>
        <taxon>Pseudomonadati</taxon>
        <taxon>Planctomycetota</taxon>
        <taxon>Planctomycetia</taxon>
        <taxon>Planctomycetales</taxon>
        <taxon>Planctomycetaceae</taxon>
        <taxon>Gimesia</taxon>
    </lineage>
</organism>
<feature type="transmembrane region" description="Helical" evidence="12">
    <location>
        <begin position="181"/>
        <end position="201"/>
    </location>
</feature>
<evidence type="ECO:0000256" key="8">
    <source>
        <dbReference type="ARBA" id="ARBA00022833"/>
    </source>
</evidence>
<proteinExistence type="predicted"/>
<sequence>MSHPHEDFSRLGFAKTFFLPALLIFLIPTISLILFIYIQGAYDREGRDAALQQIRADQSLTAEQRANAEELFSNVPFSQLITIPGNEDMVSPQAAFDYTTFRWAIRFSLFSIIGGIVVILLSAFCVVASLRSQWIQYVSLSVSWHVLRIFGAAQVLIQGVLLFALSFWITAFFLERYVPKLMVIVGILALVAIAAVIKSMFMKLNNETVVEGTVIERDASPALWQELSAICAKVDTETPDQVIAGIDDNFFVTEQSLTVGEKNYYGRSLFVSLSLLKQLNGREADAVLAHEMAHFSGNDTLYSQKISPLLVRYDNYLQGLYEGGVSLPVFYFMNCFRALYEVSLKRLSRAREFRADRIATEVTSPRDMAGALLKIIAYSSYRVKVEQDIFQKEEVLENANVSQEIAQGFDNYAGSFMSTPDISHLRTSHPFDTHPSLEDRMKAVGCSLESPDSQVMLSEPGDGQWFQKIDGAEQLEDEQWKEYEERFRAYHEETLPYRFLPETDYELAIVLKAFPEVQLTGEEGLLTIDHTGIKHHPWESPVQFSDIQSCQMDDKGRLNFTSTGGAPSKINLKKFKDSDQQKVIEAVERYYSRYLAAKEYQEHVKQPGSTDDE</sequence>
<evidence type="ECO:0000256" key="2">
    <source>
        <dbReference type="ARBA" id="ARBA00004651"/>
    </source>
</evidence>
<gene>
    <name evidence="14" type="ORF">GmarT_56770</name>
</gene>
<evidence type="ECO:0000256" key="1">
    <source>
        <dbReference type="ARBA" id="ARBA00001947"/>
    </source>
</evidence>
<keyword evidence="11 12" id="KW-0472">Membrane</keyword>
<keyword evidence="8" id="KW-0862">Zinc</keyword>
<dbReference type="InterPro" id="IPR001915">
    <property type="entry name" value="Peptidase_M48"/>
</dbReference>
<dbReference type="PANTHER" id="PTHR43221:SF1">
    <property type="entry name" value="PROTEASE HTPX"/>
    <property type="match status" value="1"/>
</dbReference>
<accession>A0ABX5YW20</accession>
<keyword evidence="4" id="KW-0645">Protease</keyword>
<evidence type="ECO:0000313" key="15">
    <source>
        <dbReference type="Proteomes" id="UP000322887"/>
    </source>
</evidence>
<keyword evidence="7" id="KW-0378">Hydrolase</keyword>
<feature type="domain" description="Peptidase M48" evidence="13">
    <location>
        <begin position="269"/>
        <end position="444"/>
    </location>
</feature>
<comment type="cofactor">
    <cofactor evidence="1">
        <name>Zn(2+)</name>
        <dbReference type="ChEBI" id="CHEBI:29105"/>
    </cofactor>
</comment>
<feature type="transmembrane region" description="Helical" evidence="12">
    <location>
        <begin position="149"/>
        <end position="174"/>
    </location>
</feature>
<evidence type="ECO:0000256" key="12">
    <source>
        <dbReference type="SAM" id="Phobius"/>
    </source>
</evidence>
<evidence type="ECO:0000313" key="14">
    <source>
        <dbReference type="EMBL" id="QEG19770.1"/>
    </source>
</evidence>
<dbReference type="PANTHER" id="PTHR43221">
    <property type="entry name" value="PROTEASE HTPX"/>
    <property type="match status" value="1"/>
</dbReference>
<keyword evidence="14" id="KW-0346">Stress response</keyword>
<evidence type="ECO:0000256" key="7">
    <source>
        <dbReference type="ARBA" id="ARBA00022801"/>
    </source>
</evidence>
<evidence type="ECO:0000256" key="6">
    <source>
        <dbReference type="ARBA" id="ARBA00022723"/>
    </source>
</evidence>
<dbReference type="Pfam" id="PF01435">
    <property type="entry name" value="Peptidase_M48"/>
    <property type="match status" value="1"/>
</dbReference>
<feature type="transmembrane region" description="Helical" evidence="12">
    <location>
        <begin position="17"/>
        <end position="38"/>
    </location>
</feature>
<evidence type="ECO:0000256" key="10">
    <source>
        <dbReference type="ARBA" id="ARBA00023049"/>
    </source>
</evidence>
<dbReference type="Proteomes" id="UP000322887">
    <property type="component" value="Chromosome"/>
</dbReference>
<evidence type="ECO:0000256" key="9">
    <source>
        <dbReference type="ARBA" id="ARBA00022989"/>
    </source>
</evidence>
<keyword evidence="10" id="KW-0482">Metalloprotease</keyword>
<dbReference type="RefSeq" id="WP_002647360.1">
    <property type="nucleotide sequence ID" value="NZ_CP042910.1"/>
</dbReference>
<dbReference type="InterPro" id="IPR050083">
    <property type="entry name" value="HtpX_protease"/>
</dbReference>
<comment type="subcellular location">
    <subcellularLocation>
        <location evidence="2">Cell membrane</location>
        <topology evidence="2">Multi-pass membrane protein</topology>
    </subcellularLocation>
</comment>
<keyword evidence="6" id="KW-0479">Metal-binding</keyword>
<keyword evidence="5 12" id="KW-0812">Transmembrane</keyword>
<evidence type="ECO:0000256" key="3">
    <source>
        <dbReference type="ARBA" id="ARBA00022475"/>
    </source>
</evidence>
<keyword evidence="3" id="KW-1003">Cell membrane</keyword>
<evidence type="ECO:0000256" key="11">
    <source>
        <dbReference type="ARBA" id="ARBA00023136"/>
    </source>
</evidence>
<evidence type="ECO:0000256" key="4">
    <source>
        <dbReference type="ARBA" id="ARBA00022670"/>
    </source>
</evidence>